<feature type="domain" description="Peptidase S54 rhomboid" evidence="9">
    <location>
        <begin position="199"/>
        <end position="335"/>
    </location>
</feature>
<comment type="similarity">
    <text evidence="2">Belongs to the peptidase S54 family.</text>
</comment>
<keyword evidence="3 8" id="KW-0812">Transmembrane</keyword>
<keyword evidence="6 8" id="KW-0472">Membrane</keyword>
<evidence type="ECO:0000313" key="11">
    <source>
        <dbReference type="Proteomes" id="UP001155182"/>
    </source>
</evidence>
<feature type="transmembrane region" description="Helical" evidence="8">
    <location>
        <begin position="209"/>
        <end position="229"/>
    </location>
</feature>
<comment type="caution">
    <text evidence="10">The sequence shown here is derived from an EMBL/GenBank/DDBJ whole genome shotgun (WGS) entry which is preliminary data.</text>
</comment>
<evidence type="ECO:0000259" key="9">
    <source>
        <dbReference type="Pfam" id="PF01694"/>
    </source>
</evidence>
<evidence type="ECO:0000256" key="1">
    <source>
        <dbReference type="ARBA" id="ARBA00004141"/>
    </source>
</evidence>
<protein>
    <submittedName>
        <fullName evidence="10">Rhomboid family intramembrane serine protease</fullName>
    </submittedName>
</protein>
<accession>A0A9X2F3U2</accession>
<dbReference type="PANTHER" id="PTHR43731">
    <property type="entry name" value="RHOMBOID PROTEASE"/>
    <property type="match status" value="1"/>
</dbReference>
<evidence type="ECO:0000256" key="4">
    <source>
        <dbReference type="ARBA" id="ARBA00022801"/>
    </source>
</evidence>
<dbReference type="EMBL" id="JAMWYS010000042">
    <property type="protein sequence ID" value="MCO4293781.1"/>
    <property type="molecule type" value="Genomic_DNA"/>
</dbReference>
<dbReference type="AlphaFoldDB" id="A0A9X2F3U2"/>
<keyword evidence="10" id="KW-0645">Protease</keyword>
<feature type="transmembrane region" description="Helical" evidence="8">
    <location>
        <begin position="265"/>
        <end position="282"/>
    </location>
</feature>
<feature type="transmembrane region" description="Helical" evidence="8">
    <location>
        <begin position="294"/>
        <end position="311"/>
    </location>
</feature>
<keyword evidence="5 8" id="KW-1133">Transmembrane helix</keyword>
<evidence type="ECO:0000256" key="2">
    <source>
        <dbReference type="ARBA" id="ARBA00009045"/>
    </source>
</evidence>
<dbReference type="Proteomes" id="UP001155182">
    <property type="component" value="Unassembled WGS sequence"/>
</dbReference>
<keyword evidence="4" id="KW-0378">Hydrolase</keyword>
<feature type="transmembrane region" description="Helical" evidence="8">
    <location>
        <begin position="241"/>
        <end position="259"/>
    </location>
</feature>
<evidence type="ECO:0000256" key="7">
    <source>
        <dbReference type="SAM" id="Coils"/>
    </source>
</evidence>
<gene>
    <name evidence="10" type="ORF">NF867_12990</name>
</gene>
<dbReference type="Gene3D" id="1.20.1540.10">
    <property type="entry name" value="Rhomboid-like"/>
    <property type="match status" value="1"/>
</dbReference>
<feature type="transmembrane region" description="Helical" evidence="8">
    <location>
        <begin position="347"/>
        <end position="366"/>
    </location>
</feature>
<evidence type="ECO:0000256" key="5">
    <source>
        <dbReference type="ARBA" id="ARBA00022989"/>
    </source>
</evidence>
<evidence type="ECO:0000256" key="8">
    <source>
        <dbReference type="SAM" id="Phobius"/>
    </source>
</evidence>
<dbReference type="GO" id="GO:0006508">
    <property type="term" value="P:proteolysis"/>
    <property type="evidence" value="ECO:0007669"/>
    <property type="project" value="UniProtKB-KW"/>
</dbReference>
<dbReference type="InterPro" id="IPR050925">
    <property type="entry name" value="Rhomboid_protease_S54"/>
</dbReference>
<dbReference type="Pfam" id="PF01694">
    <property type="entry name" value="Rhomboid"/>
    <property type="match status" value="1"/>
</dbReference>
<keyword evidence="7" id="KW-0175">Coiled coil</keyword>
<dbReference type="RefSeq" id="WP_252588433.1">
    <property type="nucleotide sequence ID" value="NZ_JAMWYS010000042.1"/>
</dbReference>
<organism evidence="10 11">
    <name type="scientific">Solitalea agri</name>
    <dbReference type="NCBI Taxonomy" id="2953739"/>
    <lineage>
        <taxon>Bacteria</taxon>
        <taxon>Pseudomonadati</taxon>
        <taxon>Bacteroidota</taxon>
        <taxon>Sphingobacteriia</taxon>
        <taxon>Sphingobacteriales</taxon>
        <taxon>Sphingobacteriaceae</taxon>
        <taxon>Solitalea</taxon>
    </lineage>
</organism>
<proteinExistence type="inferred from homology"/>
<dbReference type="InterPro" id="IPR022764">
    <property type="entry name" value="Peptidase_S54_rhomboid_dom"/>
</dbReference>
<sequence>MAIGFTPKHIDNLPFNELLPEQFLVVALDAAKQMDWQVGYISDTGFIAYTNNGAFSWNAEVKIKIEDGHAELQSASTGNEMIDWGKNKKNINKFIAVFEEVKSTSKNEDLQLKYEELRSSLIAPEDDILQLPPPTKAEQIKGFLSIFKPVKGFFITPIIIDLNISIFVLMVITGVSIMEPDNESLIRWGANFRPITLEGQWWRLLTNCFLHIGILHLLMNMYALLNIAVLLEPILGRTRYLAAYLLTGIVASMTSLWWHDLTVSAGASGAIFGMYGVFLAMLTTDIIEKTTRKTLLSSITVFVAFNLIYGLKGGIDNAAHIGGLISGLVVGYAFIPSLKRPAENKFKYSSIGLLSLLILVSSFAVYQKLPNDIAKYEAKMKEFAAMEEVALEVYHLPNDSPKEKFLNTISEKGIVNWKKSIKLIDDIEKLDLPDEIRKKDKDLKKYCQLRLQCYELLYKAIDEDTDQYKNQLADYNAQIEAIINELGTK</sequence>
<comment type="subcellular location">
    <subcellularLocation>
        <location evidence="1">Membrane</location>
        <topology evidence="1">Multi-pass membrane protein</topology>
    </subcellularLocation>
</comment>
<evidence type="ECO:0000256" key="6">
    <source>
        <dbReference type="ARBA" id="ARBA00023136"/>
    </source>
</evidence>
<dbReference type="PANTHER" id="PTHR43731:SF14">
    <property type="entry name" value="PRESENILIN-ASSOCIATED RHOMBOID-LIKE PROTEIN, MITOCHONDRIAL"/>
    <property type="match status" value="1"/>
</dbReference>
<reference evidence="10" key="1">
    <citation type="submission" date="2022-06" db="EMBL/GenBank/DDBJ databases">
        <title>Solitalea sp. MAHUQ-68 isolated from rhizospheric soil.</title>
        <authorList>
            <person name="Huq M.A."/>
        </authorList>
    </citation>
    <scope>NUCLEOTIDE SEQUENCE</scope>
    <source>
        <strain evidence="10">MAHUQ-68</strain>
    </source>
</reference>
<dbReference type="SUPFAM" id="SSF144091">
    <property type="entry name" value="Rhomboid-like"/>
    <property type="match status" value="1"/>
</dbReference>
<keyword evidence="11" id="KW-1185">Reference proteome</keyword>
<feature type="coiled-coil region" evidence="7">
    <location>
        <begin position="458"/>
        <end position="485"/>
    </location>
</feature>
<feature type="transmembrane region" description="Helical" evidence="8">
    <location>
        <begin position="153"/>
        <end position="178"/>
    </location>
</feature>
<dbReference type="GO" id="GO:0004252">
    <property type="term" value="F:serine-type endopeptidase activity"/>
    <property type="evidence" value="ECO:0007669"/>
    <property type="project" value="InterPro"/>
</dbReference>
<evidence type="ECO:0000313" key="10">
    <source>
        <dbReference type="EMBL" id="MCO4293781.1"/>
    </source>
</evidence>
<evidence type="ECO:0000256" key="3">
    <source>
        <dbReference type="ARBA" id="ARBA00022692"/>
    </source>
</evidence>
<name>A0A9X2F3U2_9SPHI</name>
<dbReference type="InterPro" id="IPR035952">
    <property type="entry name" value="Rhomboid-like_sf"/>
</dbReference>
<feature type="transmembrane region" description="Helical" evidence="8">
    <location>
        <begin position="317"/>
        <end position="335"/>
    </location>
</feature>
<dbReference type="GO" id="GO:0016020">
    <property type="term" value="C:membrane"/>
    <property type="evidence" value="ECO:0007669"/>
    <property type="project" value="UniProtKB-SubCell"/>
</dbReference>